<proteinExistence type="predicted"/>
<evidence type="ECO:0000313" key="2">
    <source>
        <dbReference type="EMBL" id="OTF82133.1"/>
    </source>
</evidence>
<dbReference type="EMBL" id="MUJZ01010075">
    <property type="protein sequence ID" value="OTF82133.1"/>
    <property type="molecule type" value="Genomic_DNA"/>
</dbReference>
<evidence type="ECO:0000313" key="3">
    <source>
        <dbReference type="Proteomes" id="UP000194236"/>
    </source>
</evidence>
<keyword evidence="1" id="KW-0812">Transmembrane</keyword>
<protein>
    <submittedName>
        <fullName evidence="2">Uncharacterized protein</fullName>
    </submittedName>
</protein>
<keyword evidence="1" id="KW-1133">Transmembrane helix</keyword>
<feature type="transmembrane region" description="Helical" evidence="1">
    <location>
        <begin position="30"/>
        <end position="54"/>
    </location>
</feature>
<accession>A0A1Y3BQQ7</accession>
<keyword evidence="3" id="KW-1185">Reference proteome</keyword>
<evidence type="ECO:0000256" key="1">
    <source>
        <dbReference type="SAM" id="Phobius"/>
    </source>
</evidence>
<name>A0A1Y3BQQ7_EURMA</name>
<organism evidence="2 3">
    <name type="scientific">Euroglyphus maynei</name>
    <name type="common">Mayne's house dust mite</name>
    <dbReference type="NCBI Taxonomy" id="6958"/>
    <lineage>
        <taxon>Eukaryota</taxon>
        <taxon>Metazoa</taxon>
        <taxon>Ecdysozoa</taxon>
        <taxon>Arthropoda</taxon>
        <taxon>Chelicerata</taxon>
        <taxon>Arachnida</taxon>
        <taxon>Acari</taxon>
        <taxon>Acariformes</taxon>
        <taxon>Sarcoptiformes</taxon>
        <taxon>Astigmata</taxon>
        <taxon>Psoroptidia</taxon>
        <taxon>Analgoidea</taxon>
        <taxon>Pyroglyphidae</taxon>
        <taxon>Pyroglyphinae</taxon>
        <taxon>Euroglyphus</taxon>
    </lineage>
</organism>
<comment type="caution">
    <text evidence="2">The sequence shown here is derived from an EMBL/GenBank/DDBJ whole genome shotgun (WGS) entry which is preliminary data.</text>
</comment>
<sequence>MKLSPHIVKWYKLSNRLKKRLKLLSHAVRMAMDTIVMVVVAAAEAAVVMIAMGVV</sequence>
<keyword evidence="1" id="KW-0472">Membrane</keyword>
<reference evidence="2 3" key="1">
    <citation type="submission" date="2017-03" db="EMBL/GenBank/DDBJ databases">
        <title>Genome Survey of Euroglyphus maynei.</title>
        <authorList>
            <person name="Arlian L.G."/>
            <person name="Morgan M.S."/>
            <person name="Rider S.D."/>
        </authorList>
    </citation>
    <scope>NUCLEOTIDE SEQUENCE [LARGE SCALE GENOMIC DNA]</scope>
    <source>
        <strain evidence="2">Arlian Lab</strain>
        <tissue evidence="2">Whole body</tissue>
    </source>
</reference>
<feature type="non-terminal residue" evidence="2">
    <location>
        <position position="55"/>
    </location>
</feature>
<dbReference type="Proteomes" id="UP000194236">
    <property type="component" value="Unassembled WGS sequence"/>
</dbReference>
<dbReference type="AlphaFoldDB" id="A0A1Y3BQQ7"/>
<gene>
    <name evidence="2" type="ORF">BLA29_015595</name>
</gene>